<protein>
    <recommendedName>
        <fullName evidence="2">NAD-dependent epimerase/dehydratase domain-containing protein</fullName>
    </recommendedName>
</protein>
<reference evidence="1" key="1">
    <citation type="submission" date="2018-05" db="EMBL/GenBank/DDBJ databases">
        <authorList>
            <person name="Lanie J.A."/>
            <person name="Ng W.-L."/>
            <person name="Kazmierczak K.M."/>
            <person name="Andrzejewski T.M."/>
            <person name="Davidsen T.M."/>
            <person name="Wayne K.J."/>
            <person name="Tettelin H."/>
            <person name="Glass J.I."/>
            <person name="Rusch D."/>
            <person name="Podicherti R."/>
            <person name="Tsui H.-C.T."/>
            <person name="Winkler M.E."/>
        </authorList>
    </citation>
    <scope>NUCLEOTIDE SEQUENCE</scope>
</reference>
<gene>
    <name evidence="1" type="ORF">METZ01_LOCUS477835</name>
</gene>
<accession>A0A383BYL2</accession>
<feature type="non-terminal residue" evidence="1">
    <location>
        <position position="38"/>
    </location>
</feature>
<evidence type="ECO:0000313" key="1">
    <source>
        <dbReference type="EMBL" id="SVE24981.1"/>
    </source>
</evidence>
<dbReference type="AlphaFoldDB" id="A0A383BYL2"/>
<organism evidence="1">
    <name type="scientific">marine metagenome</name>
    <dbReference type="NCBI Taxonomy" id="408172"/>
    <lineage>
        <taxon>unclassified sequences</taxon>
        <taxon>metagenomes</taxon>
        <taxon>ecological metagenomes</taxon>
    </lineage>
</organism>
<dbReference type="SUPFAM" id="SSF51735">
    <property type="entry name" value="NAD(P)-binding Rossmann-fold domains"/>
    <property type="match status" value="1"/>
</dbReference>
<name>A0A383BYL2_9ZZZZ</name>
<proteinExistence type="predicted"/>
<dbReference type="EMBL" id="UINC01204314">
    <property type="protein sequence ID" value="SVE24981.1"/>
    <property type="molecule type" value="Genomic_DNA"/>
</dbReference>
<sequence>MAMSDNLLIVGGSGFVSGTVARRAVASGWRVWAVTRGR</sequence>
<dbReference type="Gene3D" id="3.40.50.720">
    <property type="entry name" value="NAD(P)-binding Rossmann-like Domain"/>
    <property type="match status" value="1"/>
</dbReference>
<evidence type="ECO:0008006" key="2">
    <source>
        <dbReference type="Google" id="ProtNLM"/>
    </source>
</evidence>
<dbReference type="InterPro" id="IPR036291">
    <property type="entry name" value="NAD(P)-bd_dom_sf"/>
</dbReference>